<feature type="signal peptide" evidence="1">
    <location>
        <begin position="1"/>
        <end position="28"/>
    </location>
</feature>
<dbReference type="OrthoDB" id="1551288at2"/>
<organism evidence="2 3">
    <name type="scientific">Paraburkholderia lycopersici</name>
    <dbReference type="NCBI Taxonomy" id="416944"/>
    <lineage>
        <taxon>Bacteria</taxon>
        <taxon>Pseudomonadati</taxon>
        <taxon>Pseudomonadota</taxon>
        <taxon>Betaproteobacteria</taxon>
        <taxon>Burkholderiales</taxon>
        <taxon>Burkholderiaceae</taxon>
        <taxon>Paraburkholderia</taxon>
    </lineage>
</organism>
<dbReference type="AlphaFoldDB" id="A0A1G6Q7I5"/>
<name>A0A1G6Q7I5_9BURK</name>
<dbReference type="InterPro" id="IPR018740">
    <property type="entry name" value="DUF2282_membr"/>
</dbReference>
<evidence type="ECO:0000313" key="2">
    <source>
        <dbReference type="EMBL" id="SDC87605.1"/>
    </source>
</evidence>
<keyword evidence="1" id="KW-0732">Signal</keyword>
<gene>
    <name evidence="2" type="ORF">SAMN05421548_11195</name>
</gene>
<accession>A0A1G6Q7I5</accession>
<dbReference type="EMBL" id="FMYQ01000011">
    <property type="protein sequence ID" value="SDC87605.1"/>
    <property type="molecule type" value="Genomic_DNA"/>
</dbReference>
<proteinExistence type="predicted"/>
<dbReference type="RefSeq" id="WP_091997457.1">
    <property type="nucleotide sequence ID" value="NZ_FMYQ01000011.1"/>
</dbReference>
<dbReference type="STRING" id="416944.SAMN05421548_11195"/>
<sequence length="110" mass="11076">MADHKMTPLVAGALATALAAVASTPASAQEFTEAQKKIQAEHTALVKSGKVEPCFGTALKGQNDCYAGAGTTCAGTSTVDYQGNSFRLVPKGTCTSISTPKGAGSLSPKV</sequence>
<evidence type="ECO:0000313" key="3">
    <source>
        <dbReference type="Proteomes" id="UP000198908"/>
    </source>
</evidence>
<keyword evidence="3" id="KW-1185">Reference proteome</keyword>
<dbReference type="Pfam" id="PF10048">
    <property type="entry name" value="DUF2282"/>
    <property type="match status" value="1"/>
</dbReference>
<dbReference type="Proteomes" id="UP000198908">
    <property type="component" value="Unassembled WGS sequence"/>
</dbReference>
<protein>
    <submittedName>
        <fullName evidence="2">Uncharacterized membrane protein</fullName>
    </submittedName>
</protein>
<feature type="chain" id="PRO_5011712283" evidence="1">
    <location>
        <begin position="29"/>
        <end position="110"/>
    </location>
</feature>
<reference evidence="3" key="1">
    <citation type="submission" date="2016-09" db="EMBL/GenBank/DDBJ databases">
        <authorList>
            <person name="Varghese N."/>
            <person name="Submissions S."/>
        </authorList>
    </citation>
    <scope>NUCLEOTIDE SEQUENCE [LARGE SCALE GENOMIC DNA]</scope>
    <source>
        <strain evidence="3">TNe-862</strain>
    </source>
</reference>
<evidence type="ECO:0000256" key="1">
    <source>
        <dbReference type="SAM" id="SignalP"/>
    </source>
</evidence>